<reference evidence="1 2" key="1">
    <citation type="journal article" date="2011" name="BMC Genomics">
        <title>Genome sequencing reveals diversification of virulence factor content and possible host adaptation in distinct subpopulations of Salmonella enterica.</title>
        <authorList>
            <person name="den Bakker H.C."/>
            <person name="Moreno Switt A.I."/>
            <person name="Govoni G."/>
            <person name="Cummings C.A."/>
            <person name="Ranieri M.L."/>
            <person name="Degoricija L."/>
            <person name="Hoelzer K."/>
            <person name="Rodriguez-Rivera L.D."/>
            <person name="Brown S."/>
            <person name="Bolchacova E."/>
            <person name="Furtado M.R."/>
            <person name="Wiedmann M."/>
        </authorList>
    </citation>
    <scope>NUCLEOTIDE SEQUENCE [LARGE SCALE GENOMIC DNA]</scope>
    <source>
        <strain evidence="1 2">A4-580</strain>
    </source>
</reference>
<comment type="caution">
    <text evidence="1">The sequence shown here is derived from an EMBL/GenBank/DDBJ whole genome shotgun (WGS) entry which is preliminary data.</text>
</comment>
<organism evidence="1 2">
    <name type="scientific">Salmonella enterica subsp. enterica serovar Wandsworth str. A4-580</name>
    <dbReference type="NCBI Taxonomy" id="913086"/>
    <lineage>
        <taxon>Bacteria</taxon>
        <taxon>Pseudomonadati</taxon>
        <taxon>Pseudomonadota</taxon>
        <taxon>Gammaproteobacteria</taxon>
        <taxon>Enterobacterales</taxon>
        <taxon>Enterobacteriaceae</taxon>
        <taxon>Salmonella</taxon>
    </lineage>
</organism>
<accession>G5SGG7</accession>
<dbReference type="EMBL" id="AFCX01001524">
    <property type="protein sequence ID" value="EHD00049.1"/>
    <property type="molecule type" value="Genomic_DNA"/>
</dbReference>
<evidence type="ECO:0000313" key="2">
    <source>
        <dbReference type="Proteomes" id="UP000003536"/>
    </source>
</evidence>
<protein>
    <submittedName>
        <fullName evidence="1">Uncharacterized protein</fullName>
    </submittedName>
</protein>
<dbReference type="Proteomes" id="UP000003536">
    <property type="component" value="Unassembled WGS sequence"/>
</dbReference>
<dbReference type="AlphaFoldDB" id="G5SGG7"/>
<sequence length="100" mass="11445">MRRHKQNCPCIYLHYHLRKGSNPFFTFTGNGCDGYRKTPEVDYRLSNMNADDDKCEDHHTTLFAVVFCLIVKANMPLQAGDTYRSNPCRTGPQGNTCRAL</sequence>
<gene>
    <name evidence="1" type="ORF">LTSEWAN_4639</name>
</gene>
<proteinExistence type="predicted"/>
<evidence type="ECO:0000313" key="1">
    <source>
        <dbReference type="EMBL" id="EHD00049.1"/>
    </source>
</evidence>
<dbReference type="PATRIC" id="fig|913086.3.peg.3561"/>
<name>G5SGG7_SALET</name>